<evidence type="ECO:0000259" key="7">
    <source>
        <dbReference type="Pfam" id="PF05175"/>
    </source>
</evidence>
<dbReference type="PANTHER" id="PTHR47739:SF1">
    <property type="entry name" value="TRNA1(VAL) (ADENINE(37)-N6)-METHYLTRANSFERASE"/>
    <property type="match status" value="1"/>
</dbReference>
<evidence type="ECO:0000256" key="2">
    <source>
        <dbReference type="ARBA" id="ARBA00022603"/>
    </source>
</evidence>
<dbReference type="HAMAP" id="MF_01872">
    <property type="entry name" value="tRNA_methyltr_YfiC"/>
    <property type="match status" value="1"/>
</dbReference>
<organism evidence="8 9">
    <name type="scientific">Hymenobacter mucosus</name>
    <dbReference type="NCBI Taxonomy" id="1411120"/>
    <lineage>
        <taxon>Bacteria</taxon>
        <taxon>Pseudomonadati</taxon>
        <taxon>Bacteroidota</taxon>
        <taxon>Cytophagia</taxon>
        <taxon>Cytophagales</taxon>
        <taxon>Hymenobacteraceae</taxon>
        <taxon>Hymenobacter</taxon>
    </lineage>
</organism>
<dbReference type="InterPro" id="IPR002052">
    <property type="entry name" value="DNA_methylase_N6_adenine_CS"/>
</dbReference>
<comment type="similarity">
    <text evidence="6">Belongs to the methyltransferase superfamily. tRNA (adenine-N(6)-)-methyltransferase family.</text>
</comment>
<evidence type="ECO:0000256" key="3">
    <source>
        <dbReference type="ARBA" id="ARBA00022679"/>
    </source>
</evidence>
<proteinExistence type="inferred from homology"/>
<protein>
    <recommendedName>
        <fullName evidence="6">tRNA1(Val) (adenine(37)-N6)-methyltransferase</fullName>
        <ecNumber evidence="6">2.1.1.223</ecNumber>
    </recommendedName>
    <alternativeName>
        <fullName evidence="6">tRNA m6A37 methyltransferase</fullName>
    </alternativeName>
</protein>
<sequence>MSNSYFQFKQFRIEQSNCAMKVCTDACVLGAVAGLEGASRILDIGTGTGLLALMAAQRAPGACIEAVELDPAAAIQAAANFKASPWTNRLQLHPQPLAQFAASQPHSFDYIICNPPFFRDSLRSPSAQRTTARHTAEDTLTFTELAAFATKFLTPEGQLTVLLPPPEMEHFVHAATVCGLWPRNRIVLVHRRGSKPQRHILTFTRRPREVAERVLPIKAADSDTYSEEFQTLLAPFYLHL</sequence>
<evidence type="ECO:0000313" key="8">
    <source>
        <dbReference type="EMBL" id="SNR31934.1"/>
    </source>
</evidence>
<dbReference type="GO" id="GO:0008033">
    <property type="term" value="P:tRNA processing"/>
    <property type="evidence" value="ECO:0007669"/>
    <property type="project" value="UniProtKB-UniRule"/>
</dbReference>
<dbReference type="AlphaFoldDB" id="A0A238VCP7"/>
<dbReference type="InterPro" id="IPR007848">
    <property type="entry name" value="Small_mtfrase_dom"/>
</dbReference>
<dbReference type="CDD" id="cd02440">
    <property type="entry name" value="AdoMet_MTases"/>
    <property type="match status" value="1"/>
</dbReference>
<comment type="function">
    <text evidence="6">Specifically methylates the adenine in position 37 of tRNA(1)(Val) (anticodon cmo5UAC).</text>
</comment>
<evidence type="ECO:0000256" key="6">
    <source>
        <dbReference type="HAMAP-Rule" id="MF_01872"/>
    </source>
</evidence>
<dbReference type="Proteomes" id="UP000198310">
    <property type="component" value="Unassembled WGS sequence"/>
</dbReference>
<dbReference type="PROSITE" id="PS00092">
    <property type="entry name" value="N6_MTASE"/>
    <property type="match status" value="1"/>
</dbReference>
<dbReference type="EMBL" id="FZNS01000001">
    <property type="protein sequence ID" value="SNR31934.1"/>
    <property type="molecule type" value="Genomic_DNA"/>
</dbReference>
<evidence type="ECO:0000256" key="4">
    <source>
        <dbReference type="ARBA" id="ARBA00022691"/>
    </source>
</evidence>
<evidence type="ECO:0000313" key="9">
    <source>
        <dbReference type="Proteomes" id="UP000198310"/>
    </source>
</evidence>
<dbReference type="Gene3D" id="3.40.50.150">
    <property type="entry name" value="Vaccinia Virus protein VP39"/>
    <property type="match status" value="1"/>
</dbReference>
<comment type="subcellular location">
    <subcellularLocation>
        <location evidence="6">Cytoplasm</location>
    </subcellularLocation>
</comment>
<dbReference type="SUPFAM" id="SSF53335">
    <property type="entry name" value="S-adenosyl-L-methionine-dependent methyltransferases"/>
    <property type="match status" value="1"/>
</dbReference>
<dbReference type="GO" id="GO:0016430">
    <property type="term" value="F:tRNA (adenine-N6)-methyltransferase activity"/>
    <property type="evidence" value="ECO:0007669"/>
    <property type="project" value="UniProtKB-UniRule"/>
</dbReference>
<comment type="catalytic activity">
    <reaction evidence="6">
        <text>adenosine(37) in tRNA1(Val) + S-adenosyl-L-methionine = N(6)-methyladenosine(37) in tRNA1(Val) + S-adenosyl-L-homocysteine + H(+)</text>
        <dbReference type="Rhea" id="RHEA:43160"/>
        <dbReference type="Rhea" id="RHEA-COMP:10369"/>
        <dbReference type="Rhea" id="RHEA-COMP:10370"/>
        <dbReference type="ChEBI" id="CHEBI:15378"/>
        <dbReference type="ChEBI" id="CHEBI:57856"/>
        <dbReference type="ChEBI" id="CHEBI:59789"/>
        <dbReference type="ChEBI" id="CHEBI:74411"/>
        <dbReference type="ChEBI" id="CHEBI:74449"/>
        <dbReference type="EC" id="2.1.1.223"/>
    </reaction>
</comment>
<feature type="domain" description="Methyltransferase small" evidence="7">
    <location>
        <begin position="39"/>
        <end position="125"/>
    </location>
</feature>
<evidence type="ECO:0000256" key="1">
    <source>
        <dbReference type="ARBA" id="ARBA00022490"/>
    </source>
</evidence>
<accession>A0A238VCP7</accession>
<reference evidence="9" key="1">
    <citation type="submission" date="2017-06" db="EMBL/GenBank/DDBJ databases">
        <authorList>
            <person name="Varghese N."/>
            <person name="Submissions S."/>
        </authorList>
    </citation>
    <scope>NUCLEOTIDE SEQUENCE [LARGE SCALE GENOMIC DNA]</scope>
    <source>
        <strain evidence="9">DSM 28041</strain>
    </source>
</reference>
<keyword evidence="1 6" id="KW-0963">Cytoplasm</keyword>
<dbReference type="EC" id="2.1.1.223" evidence="6"/>
<dbReference type="InterPro" id="IPR022882">
    <property type="entry name" value="tRNA_adenine-N6_MeTrfase"/>
</dbReference>
<evidence type="ECO:0000256" key="5">
    <source>
        <dbReference type="ARBA" id="ARBA00022694"/>
    </source>
</evidence>
<dbReference type="GO" id="GO:0005737">
    <property type="term" value="C:cytoplasm"/>
    <property type="evidence" value="ECO:0007669"/>
    <property type="project" value="UniProtKB-SubCell"/>
</dbReference>
<dbReference type="PANTHER" id="PTHR47739">
    <property type="entry name" value="TRNA1(VAL) (ADENINE(37)-N6)-METHYLTRANSFERASE"/>
    <property type="match status" value="1"/>
</dbReference>
<keyword evidence="2 6" id="KW-0489">Methyltransferase</keyword>
<dbReference type="RefSeq" id="WP_089331505.1">
    <property type="nucleotide sequence ID" value="NZ_FZNS01000001.1"/>
</dbReference>
<keyword evidence="3 6" id="KW-0808">Transferase</keyword>
<dbReference type="InterPro" id="IPR050210">
    <property type="entry name" value="tRNA_Adenine-N(6)_MTase"/>
</dbReference>
<dbReference type="Pfam" id="PF05175">
    <property type="entry name" value="MTS"/>
    <property type="match status" value="1"/>
</dbReference>
<keyword evidence="9" id="KW-1185">Reference proteome</keyword>
<dbReference type="GO" id="GO:0003676">
    <property type="term" value="F:nucleic acid binding"/>
    <property type="evidence" value="ECO:0007669"/>
    <property type="project" value="InterPro"/>
</dbReference>
<dbReference type="InterPro" id="IPR029063">
    <property type="entry name" value="SAM-dependent_MTases_sf"/>
</dbReference>
<gene>
    <name evidence="8" type="ORF">SAMN06269173_101442</name>
</gene>
<dbReference type="GO" id="GO:0032259">
    <property type="term" value="P:methylation"/>
    <property type="evidence" value="ECO:0007669"/>
    <property type="project" value="UniProtKB-KW"/>
</dbReference>
<keyword evidence="5 6" id="KW-0819">tRNA processing</keyword>
<name>A0A238VCP7_9BACT</name>
<keyword evidence="4 6" id="KW-0949">S-adenosyl-L-methionine</keyword>